<keyword evidence="2" id="KW-1185">Reference proteome</keyword>
<accession>A0ABU8HD87</accession>
<reference evidence="1 2" key="1">
    <citation type="journal article" date="2018" name="J. Microbiol.">
        <title>Bacillus spongiae sp. nov., isolated from sponge of Jeju Island.</title>
        <authorList>
            <person name="Lee G.E."/>
            <person name="Im W.T."/>
            <person name="Park J.S."/>
        </authorList>
    </citation>
    <scope>NUCLEOTIDE SEQUENCE [LARGE SCALE GENOMIC DNA]</scope>
    <source>
        <strain evidence="1 2">135PIL107-10</strain>
    </source>
</reference>
<gene>
    <name evidence="1" type="primary">yppF</name>
    <name evidence="1" type="ORF">WAK64_09210</name>
</gene>
<protein>
    <submittedName>
        <fullName evidence="1">YppF family protein</fullName>
    </submittedName>
</protein>
<dbReference type="EMBL" id="JBBAXC010000006">
    <property type="protein sequence ID" value="MEI5907235.1"/>
    <property type="molecule type" value="Genomic_DNA"/>
</dbReference>
<dbReference type="Proteomes" id="UP001312865">
    <property type="component" value="Unassembled WGS sequence"/>
</dbReference>
<dbReference type="RefSeq" id="WP_336586671.1">
    <property type="nucleotide sequence ID" value="NZ_JBBAXC010000006.1"/>
</dbReference>
<name>A0ABU8HD87_9BACI</name>
<dbReference type="Pfam" id="PF14178">
    <property type="entry name" value="YppF"/>
    <property type="match status" value="1"/>
</dbReference>
<organism evidence="1 2">
    <name type="scientific">Bacillus spongiae</name>
    <dbReference type="NCBI Taxonomy" id="2683610"/>
    <lineage>
        <taxon>Bacteria</taxon>
        <taxon>Bacillati</taxon>
        <taxon>Bacillota</taxon>
        <taxon>Bacilli</taxon>
        <taxon>Bacillales</taxon>
        <taxon>Bacillaceae</taxon>
        <taxon>Bacillus</taxon>
    </lineage>
</organism>
<sequence length="69" mass="8304">MVNVQELKERFIQRRQYHTENVNDLLDFTKNIYISNEITLKDYSMLIQELEQNGALIPFDHDTSNIKKF</sequence>
<comment type="caution">
    <text evidence="1">The sequence shown here is derived from an EMBL/GenBank/DDBJ whole genome shotgun (WGS) entry which is preliminary data.</text>
</comment>
<evidence type="ECO:0000313" key="1">
    <source>
        <dbReference type="EMBL" id="MEI5907235.1"/>
    </source>
</evidence>
<proteinExistence type="predicted"/>
<evidence type="ECO:0000313" key="2">
    <source>
        <dbReference type="Proteomes" id="UP001312865"/>
    </source>
</evidence>
<dbReference type="InterPro" id="IPR025553">
    <property type="entry name" value="YppF"/>
</dbReference>